<dbReference type="AlphaFoldDB" id="D7G259"/>
<keyword evidence="3" id="KW-1185">Reference proteome</keyword>
<dbReference type="EMBL" id="FN649731">
    <property type="protein sequence ID" value="CBJ33362.1"/>
    <property type="molecule type" value="Genomic_DNA"/>
</dbReference>
<feature type="region of interest" description="Disordered" evidence="1">
    <location>
        <begin position="403"/>
        <end position="473"/>
    </location>
</feature>
<sequence>MMVRLFSSWFVYRWHHKVTPSRRLKKHAQRGLLVERPIGETLTKAVGLVDASVAHQRRIKNLFSELESRERTLEQMDNNGEEEVPAVVQMAWHESRTQEIRVSKKMNELRDDADCDNAIAPVRATQQLEAYLLSGVAVLKSYMTTGARITATEILSLMSQVTFAAHTAEALSRWAGEAMETLGRERDRAHALHRENAQVSREATLAQKEIMSLEAKIFHTRKELESAKAYAARIKAESGDMRVVFGAIDDSVTAAGLELMTHDASGEPLSATQAAFGMIKKLRETCISQQDHIGRLEFFVERGKLDLEQAEMTIKDMGRASSSKRARKRAAATAAAKSKSKRGAYGFSASSAGGGSSGGSGGGRAGGRPPSPTHGNKASAASIAVSTAVSMASSHSAARALNGDRYSGTRAGSPSSSSCNTPTNDDDAATVTSTDAGQSITTTSTAATAADSSRAGMHASLRTARAGAGADRDGTAISVSASTAVDSYSNNNATDRVGGRGGRGGRRATNTETAVGGSGGSVPNLGRRHRTQAAVAAGEGAGGESGSGGGGGGATSGGERHRGSVSPSSAAKGPRGHSRGGSVSRRTAGESGDARQQSPPPLREEESGTGEGEENEKQQSEPPARDDAGVTKIPEEAKALAEEEEEEVEERGETQRTSGIQQPAGEESPGKEHASAAATKEMVESSPGGQDAASTAEEKDSGGKDPAGEHQRCSRGRASQRKSSR</sequence>
<feature type="compositionally biased region" description="Basic and acidic residues" evidence="1">
    <location>
        <begin position="615"/>
        <end position="641"/>
    </location>
</feature>
<dbReference type="EMBL" id="FN648670">
    <property type="protein sequence ID" value="CBJ33362.1"/>
    <property type="molecule type" value="Genomic_DNA"/>
</dbReference>
<feature type="compositionally biased region" description="Basic residues" evidence="1">
    <location>
        <begin position="713"/>
        <end position="725"/>
    </location>
</feature>
<dbReference type="OrthoDB" id="10517902at2759"/>
<feature type="region of interest" description="Disordered" evidence="1">
    <location>
        <begin position="487"/>
        <end position="725"/>
    </location>
</feature>
<dbReference type="InParanoid" id="D7G259"/>
<accession>D7G259</accession>
<gene>
    <name evidence="2" type="ORF">Esi_0466_0005</name>
</gene>
<feature type="region of interest" description="Disordered" evidence="1">
    <location>
        <begin position="316"/>
        <end position="381"/>
    </location>
</feature>
<reference evidence="2 3" key="1">
    <citation type="journal article" date="2010" name="Nature">
        <title>The Ectocarpus genome and the independent evolution of multicellularity in brown algae.</title>
        <authorList>
            <person name="Cock J.M."/>
            <person name="Sterck L."/>
            <person name="Rouze P."/>
            <person name="Scornet D."/>
            <person name="Allen A.E."/>
            <person name="Amoutzias G."/>
            <person name="Anthouard V."/>
            <person name="Artiguenave F."/>
            <person name="Aury J.M."/>
            <person name="Badger J.H."/>
            <person name="Beszteri B."/>
            <person name="Billiau K."/>
            <person name="Bonnet E."/>
            <person name="Bothwell J.H."/>
            <person name="Bowler C."/>
            <person name="Boyen C."/>
            <person name="Brownlee C."/>
            <person name="Carrano C.J."/>
            <person name="Charrier B."/>
            <person name="Cho G.Y."/>
            <person name="Coelho S.M."/>
            <person name="Collen J."/>
            <person name="Corre E."/>
            <person name="Da Silva C."/>
            <person name="Delage L."/>
            <person name="Delaroque N."/>
            <person name="Dittami S.M."/>
            <person name="Doulbeau S."/>
            <person name="Elias M."/>
            <person name="Farnham G."/>
            <person name="Gachon C.M."/>
            <person name="Gschloessl B."/>
            <person name="Heesch S."/>
            <person name="Jabbari K."/>
            <person name="Jubin C."/>
            <person name="Kawai H."/>
            <person name="Kimura K."/>
            <person name="Kloareg B."/>
            <person name="Kupper F.C."/>
            <person name="Lang D."/>
            <person name="Le Bail A."/>
            <person name="Leblanc C."/>
            <person name="Lerouge P."/>
            <person name="Lohr M."/>
            <person name="Lopez P.J."/>
            <person name="Martens C."/>
            <person name="Maumus F."/>
            <person name="Michel G."/>
            <person name="Miranda-Saavedra D."/>
            <person name="Morales J."/>
            <person name="Moreau H."/>
            <person name="Motomura T."/>
            <person name="Nagasato C."/>
            <person name="Napoli C.A."/>
            <person name="Nelson D.R."/>
            <person name="Nyvall-Collen P."/>
            <person name="Peters A.F."/>
            <person name="Pommier C."/>
            <person name="Potin P."/>
            <person name="Poulain J."/>
            <person name="Quesneville H."/>
            <person name="Read B."/>
            <person name="Rensing S.A."/>
            <person name="Ritter A."/>
            <person name="Rousvoal S."/>
            <person name="Samanta M."/>
            <person name="Samson G."/>
            <person name="Schroeder D.C."/>
            <person name="Segurens B."/>
            <person name="Strittmatter M."/>
            <person name="Tonon T."/>
            <person name="Tregear J.W."/>
            <person name="Valentin K."/>
            <person name="von Dassow P."/>
            <person name="Yamagishi T."/>
            <person name="Van de Peer Y."/>
            <person name="Wincker P."/>
        </authorList>
    </citation>
    <scope>NUCLEOTIDE SEQUENCE [LARGE SCALE GENOMIC DNA]</scope>
    <source>
        <strain evidence="3">Ec32 / CCAP1310/4</strain>
    </source>
</reference>
<organism evidence="2 3">
    <name type="scientific">Ectocarpus siliculosus</name>
    <name type="common">Brown alga</name>
    <name type="synonym">Conferva siliculosa</name>
    <dbReference type="NCBI Taxonomy" id="2880"/>
    <lineage>
        <taxon>Eukaryota</taxon>
        <taxon>Sar</taxon>
        <taxon>Stramenopiles</taxon>
        <taxon>Ochrophyta</taxon>
        <taxon>PX clade</taxon>
        <taxon>Phaeophyceae</taxon>
        <taxon>Ectocarpales</taxon>
        <taxon>Ectocarpaceae</taxon>
        <taxon>Ectocarpus</taxon>
    </lineage>
</organism>
<feature type="compositionally biased region" description="Basic and acidic residues" evidence="1">
    <location>
        <begin position="696"/>
        <end position="712"/>
    </location>
</feature>
<evidence type="ECO:0000313" key="2">
    <source>
        <dbReference type="EMBL" id="CBJ33362.1"/>
    </source>
</evidence>
<feature type="compositionally biased region" description="Gly residues" evidence="1">
    <location>
        <begin position="352"/>
        <end position="366"/>
    </location>
</feature>
<name>D7G259_ECTSI</name>
<feature type="compositionally biased region" description="Low complexity" evidence="1">
    <location>
        <begin position="413"/>
        <end position="455"/>
    </location>
</feature>
<evidence type="ECO:0000256" key="1">
    <source>
        <dbReference type="SAM" id="MobiDB-lite"/>
    </source>
</evidence>
<feature type="compositionally biased region" description="Low complexity" evidence="1">
    <location>
        <begin position="331"/>
        <end position="351"/>
    </location>
</feature>
<dbReference type="Proteomes" id="UP000002630">
    <property type="component" value="Linkage Group LG06"/>
</dbReference>
<protein>
    <submittedName>
        <fullName evidence="2">Uncharacterized protein</fullName>
    </submittedName>
</protein>
<feature type="compositionally biased region" description="Gly residues" evidence="1">
    <location>
        <begin position="539"/>
        <end position="556"/>
    </location>
</feature>
<evidence type="ECO:0000313" key="3">
    <source>
        <dbReference type="Proteomes" id="UP000002630"/>
    </source>
</evidence>
<dbReference type="OMA" id="MAWHESR"/>
<proteinExistence type="predicted"/>